<dbReference type="EMBL" id="JAPDRQ010000181">
    <property type="protein sequence ID" value="KAJ9652818.1"/>
    <property type="molecule type" value="Genomic_DNA"/>
</dbReference>
<protein>
    <submittedName>
        <fullName evidence="1">Uncharacterized protein</fullName>
    </submittedName>
</protein>
<evidence type="ECO:0000313" key="2">
    <source>
        <dbReference type="Proteomes" id="UP001172386"/>
    </source>
</evidence>
<dbReference type="Proteomes" id="UP001172386">
    <property type="component" value="Unassembled WGS sequence"/>
</dbReference>
<evidence type="ECO:0000313" key="1">
    <source>
        <dbReference type="EMBL" id="KAJ9652818.1"/>
    </source>
</evidence>
<comment type="caution">
    <text evidence="1">The sequence shown here is derived from an EMBL/GenBank/DDBJ whole genome shotgun (WGS) entry which is preliminary data.</text>
</comment>
<proteinExistence type="predicted"/>
<sequence length="654" mass="72145">MRTSLEDQAKLINEVLLTGPADSRRVLERIQAEADTSHSTAWLYLLEASRSSQYAVAWREAFGRKRLSHPEPNSILELAIENLAHAFSHPIRDSDRNIVVSIFPRILANCCVENDHNRRLTIQAGGIGVLMRTLAEGNDPNVLVPAIYNICTDIEDPAEHMRPHMSTTSEPLNITIAEERLATLDSPSNSVLSGLLTLLSPSIIQACDGEIKEYLADLMEMAVKPIIALGDAAVEEGDPILGRVLARMHSSDAGILLSGYSVRSRISVIKVTLTLLTLPAARVMLATTGSIFYLSLMVEEGEQSHDYYGEDEEEQKENATALNSLQTAMMKAVYEVCQMPEFTNPPKYGIARQSVDILYDQNPSKLRAIKYSVAFAMLYGFVDSDARANLLVAENAAFIPTVLFWMRSNVKEIVYPALALATKLAITWNLKRKFYEVGAVMVVDHLLTTSDFGYDIPLNAITFLELLVTGQPEHIGAMLLTYVETGRSVLNDIHVLFDRGHDPICFEIGRLMIEIISTLAHNSHGEQKTNDFTLDVFLAACDDESLAKVLIWTGTKGLELDPVNAQRVWFALGLLSTSERGKQIAHLAVQDPDFSARIQQEMSLPDDTPAKRNISYMIYSINGTLDYSSRVTAVEDLNDAVARMSIGGNVGGSA</sequence>
<name>A0ACC2ZYY2_9EURO</name>
<keyword evidence="2" id="KW-1185">Reference proteome</keyword>
<reference evidence="1" key="1">
    <citation type="submission" date="2022-10" db="EMBL/GenBank/DDBJ databases">
        <title>Culturing micro-colonial fungi from biological soil crusts in the Mojave desert and describing Neophaeococcomyces mojavensis, and introducing the new genera and species Taxawa tesnikishii.</title>
        <authorList>
            <person name="Kurbessoian T."/>
            <person name="Stajich J.E."/>
        </authorList>
    </citation>
    <scope>NUCLEOTIDE SEQUENCE</scope>
    <source>
        <strain evidence="1">JES_112</strain>
    </source>
</reference>
<gene>
    <name evidence="1" type="ORF">H2198_007948</name>
</gene>
<organism evidence="1 2">
    <name type="scientific">Neophaeococcomyces mojaviensis</name>
    <dbReference type="NCBI Taxonomy" id="3383035"/>
    <lineage>
        <taxon>Eukaryota</taxon>
        <taxon>Fungi</taxon>
        <taxon>Dikarya</taxon>
        <taxon>Ascomycota</taxon>
        <taxon>Pezizomycotina</taxon>
        <taxon>Eurotiomycetes</taxon>
        <taxon>Chaetothyriomycetidae</taxon>
        <taxon>Chaetothyriales</taxon>
        <taxon>Chaetothyriales incertae sedis</taxon>
        <taxon>Neophaeococcomyces</taxon>
    </lineage>
</organism>
<accession>A0ACC2ZYY2</accession>